<evidence type="ECO:0000313" key="4">
    <source>
        <dbReference type="EMBL" id="MDB8606493.1"/>
    </source>
</evidence>
<dbReference type="Gene3D" id="2.10.270.10">
    <property type="entry name" value="Cholin Binding"/>
    <property type="match status" value="2"/>
</dbReference>
<dbReference type="KEGG" id="strs:SSAL8618_07035"/>
<gene>
    <name evidence="4" type="ORF">PNU22_08395</name>
</gene>
<evidence type="ECO:0008006" key="6">
    <source>
        <dbReference type="Google" id="ProtNLM"/>
    </source>
</evidence>
<dbReference type="Pfam" id="PF01473">
    <property type="entry name" value="Choline_bind_1"/>
    <property type="match status" value="1"/>
</dbReference>
<dbReference type="InterPro" id="IPR018337">
    <property type="entry name" value="Cell_wall/Cho-bd_repeat"/>
</dbReference>
<accession>A0AB35IXT4</accession>
<dbReference type="SUPFAM" id="SSF69360">
    <property type="entry name" value="Cell wall binding repeat"/>
    <property type="match status" value="1"/>
</dbReference>
<keyword evidence="3" id="KW-0732">Signal</keyword>
<proteinExistence type="predicted"/>
<dbReference type="RefSeq" id="WP_038676402.1">
    <property type="nucleotide sequence ID" value="NZ_BPPT01000002.1"/>
</dbReference>
<comment type="caution">
    <text evidence="4">The sequence shown here is derived from an EMBL/GenBank/DDBJ whole genome shotgun (WGS) entry which is preliminary data.</text>
</comment>
<dbReference type="AlphaFoldDB" id="A0AB35IXT4"/>
<evidence type="ECO:0000313" key="5">
    <source>
        <dbReference type="Proteomes" id="UP001212483"/>
    </source>
</evidence>
<feature type="signal peptide" evidence="3">
    <location>
        <begin position="1"/>
        <end position="37"/>
    </location>
</feature>
<dbReference type="NCBIfam" id="TIGR04035">
    <property type="entry name" value="glucan_65_rpt"/>
    <property type="match status" value="2"/>
</dbReference>
<protein>
    <recommendedName>
        <fullName evidence="6">Glucosyl transferase</fullName>
    </recommendedName>
</protein>
<reference evidence="4" key="1">
    <citation type="submission" date="2023-01" db="EMBL/GenBank/DDBJ databases">
        <title>Human gut microbiome strain richness.</title>
        <authorList>
            <person name="Chen-Liaw A."/>
        </authorList>
    </citation>
    <scope>NUCLEOTIDE SEQUENCE</scope>
    <source>
        <strain evidence="4">1001283st1_B9_1001283B150217_161031</strain>
    </source>
</reference>
<dbReference type="InterPro" id="IPR027636">
    <property type="entry name" value="Glucan-bd_rpt"/>
</dbReference>
<sequence>MKVHSNFAGQTSKHRLLALSCATALASFAFIAKPALAEEATADSTANLDTRATTTANVETTADLVETKVVDAKPATEATANTSEEAASVNTDAGTNLTTVTVSQEQTPDQPAIATNAVEAQATNTESSASTGHYYSDDKGNWYYKDANGENLKGAQTIDGQNVYFENNGRQVKGDFAEDGYYYDGNSGQRVTNSYVRRGASLWFYVDAEGRKLFGEQTINNQDVYFDQNYGTQVKGNFASNGYYYDEDSGARVDFGKNQFVKVDNNWYYVDNQGKIVKGAQTIDG</sequence>
<feature type="chain" id="PRO_5044269062" description="Glucosyl transferase" evidence="3">
    <location>
        <begin position="38"/>
        <end position="285"/>
    </location>
</feature>
<dbReference type="PROSITE" id="PS51170">
    <property type="entry name" value="CW"/>
    <property type="match status" value="1"/>
</dbReference>
<name>A0AB35IXT4_STRSL</name>
<dbReference type="EMBL" id="JAQMJO010000007">
    <property type="protein sequence ID" value="MDB8606493.1"/>
    <property type="molecule type" value="Genomic_DNA"/>
</dbReference>
<feature type="repeat" description="Cell wall-binding" evidence="2">
    <location>
        <begin position="257"/>
        <end position="276"/>
    </location>
</feature>
<dbReference type="Pfam" id="PF19127">
    <property type="entry name" value="Choline_bind_3"/>
    <property type="match status" value="2"/>
</dbReference>
<evidence type="ECO:0000256" key="3">
    <source>
        <dbReference type="SAM" id="SignalP"/>
    </source>
</evidence>
<evidence type="ECO:0000256" key="1">
    <source>
        <dbReference type="ARBA" id="ARBA00022737"/>
    </source>
</evidence>
<dbReference type="Proteomes" id="UP001212483">
    <property type="component" value="Unassembled WGS sequence"/>
</dbReference>
<keyword evidence="1" id="KW-0677">Repeat</keyword>
<organism evidence="4 5">
    <name type="scientific">Streptococcus salivarius</name>
    <dbReference type="NCBI Taxonomy" id="1304"/>
    <lineage>
        <taxon>Bacteria</taxon>
        <taxon>Bacillati</taxon>
        <taxon>Bacillota</taxon>
        <taxon>Bacilli</taxon>
        <taxon>Lactobacillales</taxon>
        <taxon>Streptococcaceae</taxon>
        <taxon>Streptococcus</taxon>
    </lineage>
</organism>
<evidence type="ECO:0000256" key="2">
    <source>
        <dbReference type="PROSITE-ProRule" id="PRU00591"/>
    </source>
</evidence>